<keyword evidence="2" id="KW-0255">Endonuclease</keyword>
<dbReference type="InterPro" id="IPR002071">
    <property type="entry name" value="Thermonucl_AS"/>
</dbReference>
<dbReference type="PANTHER" id="PTHR12302">
    <property type="entry name" value="EBNA2 BINDING PROTEIN P100"/>
    <property type="match status" value="1"/>
</dbReference>
<organism evidence="6 7">
    <name type="scientific">Halorubrum halodurans</name>
    <dbReference type="NCBI Taxonomy" id="1383851"/>
    <lineage>
        <taxon>Archaea</taxon>
        <taxon>Methanobacteriati</taxon>
        <taxon>Methanobacteriota</taxon>
        <taxon>Stenosarchaea group</taxon>
        <taxon>Halobacteria</taxon>
        <taxon>Halobacteriales</taxon>
        <taxon>Haloferacaceae</taxon>
        <taxon>Halorubrum</taxon>
    </lineage>
</organism>
<dbReference type="SMART" id="SM00894">
    <property type="entry name" value="Excalibur"/>
    <property type="match status" value="1"/>
</dbReference>
<dbReference type="GO" id="GO:0003676">
    <property type="term" value="F:nucleic acid binding"/>
    <property type="evidence" value="ECO:0007669"/>
    <property type="project" value="InterPro"/>
</dbReference>
<reference evidence="6 7" key="1">
    <citation type="journal article" date="2014" name="Front. Microbiol.">
        <title>Population and genomic analysis of the genus Halorubrum.</title>
        <authorList>
            <person name="Fullmer M.S."/>
            <person name="Soucy S.M."/>
            <person name="Swithers K.S."/>
            <person name="Makkay A.M."/>
            <person name="Wheeler R."/>
            <person name="Ventosa A."/>
            <person name="Gogarten J.P."/>
            <person name="Papke R.T."/>
        </authorList>
    </citation>
    <scope>NUCLEOTIDE SEQUENCE [LARGE SCALE GENOMIC DNA]</scope>
    <source>
        <strain evidence="6 7">Cb34</strain>
    </source>
</reference>
<dbReference type="PROSITE" id="PS51257">
    <property type="entry name" value="PROKAR_LIPOPROTEIN"/>
    <property type="match status" value="1"/>
</dbReference>
<dbReference type="InterPro" id="IPR008613">
    <property type="entry name" value="Excalibur_Ca-bd_domain"/>
</dbReference>
<feature type="region of interest" description="Disordered" evidence="4">
    <location>
        <begin position="29"/>
        <end position="49"/>
    </location>
</feature>
<evidence type="ECO:0000256" key="4">
    <source>
        <dbReference type="SAM" id="MobiDB-lite"/>
    </source>
</evidence>
<accession>A0A256IFL0</accession>
<dbReference type="PROSITE" id="PS01123">
    <property type="entry name" value="TNASE_1"/>
    <property type="match status" value="1"/>
</dbReference>
<proteinExistence type="predicted"/>
<dbReference type="Gene3D" id="2.40.50.90">
    <property type="match status" value="1"/>
</dbReference>
<evidence type="ECO:0000313" key="6">
    <source>
        <dbReference type="EMBL" id="OYR54922.1"/>
    </source>
</evidence>
<dbReference type="GO" id="GO:0004519">
    <property type="term" value="F:endonuclease activity"/>
    <property type="evidence" value="ECO:0007669"/>
    <property type="project" value="UniProtKB-KW"/>
</dbReference>
<keyword evidence="1" id="KW-0540">Nuclease</keyword>
<gene>
    <name evidence="6" type="ORF">DJ70_12905</name>
</gene>
<dbReference type="InterPro" id="IPR035437">
    <property type="entry name" value="SNase_OB-fold_sf"/>
</dbReference>
<dbReference type="PROSITE" id="PS50830">
    <property type="entry name" value="TNASE_3"/>
    <property type="match status" value="1"/>
</dbReference>
<dbReference type="SUPFAM" id="SSF50199">
    <property type="entry name" value="Staphylococcal nuclease"/>
    <property type="match status" value="1"/>
</dbReference>
<dbReference type="AlphaFoldDB" id="A0A256IFL0"/>
<dbReference type="InterPro" id="IPR016071">
    <property type="entry name" value="Staphylococal_nuclease_OB-fold"/>
</dbReference>
<dbReference type="Pfam" id="PF00565">
    <property type="entry name" value="SNase"/>
    <property type="match status" value="1"/>
</dbReference>
<dbReference type="Pfam" id="PF05901">
    <property type="entry name" value="Excalibur"/>
    <property type="match status" value="1"/>
</dbReference>
<keyword evidence="7" id="KW-1185">Reference proteome</keyword>
<evidence type="ECO:0000256" key="2">
    <source>
        <dbReference type="ARBA" id="ARBA00022759"/>
    </source>
</evidence>
<evidence type="ECO:0000259" key="5">
    <source>
        <dbReference type="PROSITE" id="PS50830"/>
    </source>
</evidence>
<evidence type="ECO:0000256" key="3">
    <source>
        <dbReference type="ARBA" id="ARBA00022801"/>
    </source>
</evidence>
<dbReference type="Proteomes" id="UP000216308">
    <property type="component" value="Unassembled WGS sequence"/>
</dbReference>
<name>A0A256IFL0_9EURY</name>
<sequence length="262" mass="27680">MNLRGRRATLAVLLLVALAGCAGGVVDDAPSSPADSTEGAEPRVPETGTEWTVTVTRVIDGDTIEVAFPNGETDTVRLLGVDTPETSLDAVTPAEFEGIPETAAGRYHLYAWGEKATRHVRDELAGEEVRIAVDEATDRRGGFGRLLAYVYLDGTNVNERLLADGYARVYDSSFTMRAEFDAAERAARGASLGLWGFEASRATELVPTDAGDVTVPPPPPDGDYDCSHFDTRAQAQAVLDGVSGDPHGLDGDGDGIACESLP</sequence>
<dbReference type="RefSeq" id="WP_094533667.1">
    <property type="nucleotide sequence ID" value="NZ_NHPJ01000110.1"/>
</dbReference>
<dbReference type="SMART" id="SM00318">
    <property type="entry name" value="SNc"/>
    <property type="match status" value="1"/>
</dbReference>
<keyword evidence="3" id="KW-0378">Hydrolase</keyword>
<dbReference type="PANTHER" id="PTHR12302:SF3">
    <property type="entry name" value="SERINE_THREONINE-PROTEIN KINASE 31"/>
    <property type="match status" value="1"/>
</dbReference>
<dbReference type="GO" id="GO:0016787">
    <property type="term" value="F:hydrolase activity"/>
    <property type="evidence" value="ECO:0007669"/>
    <property type="project" value="UniProtKB-KW"/>
</dbReference>
<evidence type="ECO:0000313" key="7">
    <source>
        <dbReference type="Proteomes" id="UP000216308"/>
    </source>
</evidence>
<dbReference type="EMBL" id="NHPJ01000110">
    <property type="protein sequence ID" value="OYR54922.1"/>
    <property type="molecule type" value="Genomic_DNA"/>
</dbReference>
<comment type="caution">
    <text evidence="6">The sequence shown here is derived from an EMBL/GenBank/DDBJ whole genome shotgun (WGS) entry which is preliminary data.</text>
</comment>
<dbReference type="OrthoDB" id="3327at2157"/>
<evidence type="ECO:0000256" key="1">
    <source>
        <dbReference type="ARBA" id="ARBA00022722"/>
    </source>
</evidence>
<feature type="domain" description="TNase-like" evidence="5">
    <location>
        <begin position="49"/>
        <end position="197"/>
    </location>
</feature>
<protein>
    <submittedName>
        <fullName evidence="6">Nuclease</fullName>
    </submittedName>
</protein>